<organism evidence="2 3">
    <name type="scientific">Hymenobacter psychrotolerans DSM 18569</name>
    <dbReference type="NCBI Taxonomy" id="1121959"/>
    <lineage>
        <taxon>Bacteria</taxon>
        <taxon>Pseudomonadati</taxon>
        <taxon>Bacteroidota</taxon>
        <taxon>Cytophagia</taxon>
        <taxon>Cytophagales</taxon>
        <taxon>Hymenobacteraceae</taxon>
        <taxon>Hymenobacter</taxon>
    </lineage>
</organism>
<feature type="transmembrane region" description="Helical" evidence="1">
    <location>
        <begin position="50"/>
        <end position="74"/>
    </location>
</feature>
<evidence type="ECO:0000313" key="2">
    <source>
        <dbReference type="EMBL" id="SHK01246.1"/>
    </source>
</evidence>
<name>A0A1M6NZZ6_9BACT</name>
<sequence length="395" mass="43449">MNWKAYNPAWPLHEAMHAAASRWRRRSLLTPEQQLAIQAAYPLDFYRPGLFLRIGLFIFACIGACGGAGFFALLTELDHFRTVAMLGGFGTLAALEFFIRSSRLYHAGADQALLYIALGWFSVVLADVVQDAVPYSSRYDSSLGSSYLFLILGPLFLLFLAATIRYADRLVAAGTYLLLLLLLANWLLQVPAGRLVLPFVLMLASAAAYWLVKRLSQRPDYLYYRRCLMLLQALALATFYLAGNYYVVREGNAQLSGQHVSAQIPFALLFYLFTAVIPLVYIAIGLRRPSRIWLLTGLAAAAFSLFTLRYYRSIMPPEIAAVLAGAVLLALAAWAARYLRPARHGLTSLPDNDYPSHFNLEALVVAQTTTVPQAPALGFEFGGGHSGGGGADGNY</sequence>
<gene>
    <name evidence="2" type="ORF">SAMN02746009_00076</name>
</gene>
<keyword evidence="1" id="KW-0812">Transmembrane</keyword>
<accession>A0A1M6NZZ6</accession>
<dbReference type="AlphaFoldDB" id="A0A1M6NZZ6"/>
<reference evidence="3" key="1">
    <citation type="submission" date="2016-11" db="EMBL/GenBank/DDBJ databases">
        <authorList>
            <person name="Varghese N."/>
            <person name="Submissions S."/>
        </authorList>
    </citation>
    <scope>NUCLEOTIDE SEQUENCE [LARGE SCALE GENOMIC DNA]</scope>
    <source>
        <strain evidence="3">DSM 18569</strain>
    </source>
</reference>
<dbReference type="EMBL" id="FRAS01000001">
    <property type="protein sequence ID" value="SHK01246.1"/>
    <property type="molecule type" value="Genomic_DNA"/>
</dbReference>
<feature type="transmembrane region" description="Helical" evidence="1">
    <location>
        <begin position="292"/>
        <end position="311"/>
    </location>
</feature>
<keyword evidence="3" id="KW-1185">Reference proteome</keyword>
<evidence type="ECO:0008006" key="4">
    <source>
        <dbReference type="Google" id="ProtNLM"/>
    </source>
</evidence>
<feature type="transmembrane region" description="Helical" evidence="1">
    <location>
        <begin position="112"/>
        <end position="133"/>
    </location>
</feature>
<keyword evidence="1" id="KW-0472">Membrane</keyword>
<evidence type="ECO:0000256" key="1">
    <source>
        <dbReference type="SAM" id="Phobius"/>
    </source>
</evidence>
<dbReference type="OrthoDB" id="660047at2"/>
<proteinExistence type="predicted"/>
<feature type="transmembrane region" description="Helical" evidence="1">
    <location>
        <begin position="317"/>
        <end position="336"/>
    </location>
</feature>
<dbReference type="STRING" id="1121959.SAMN02746009_00076"/>
<feature type="transmembrane region" description="Helical" evidence="1">
    <location>
        <begin position="224"/>
        <end position="242"/>
    </location>
</feature>
<protein>
    <recommendedName>
        <fullName evidence="4">DUF2157 domain-containing protein</fullName>
    </recommendedName>
</protein>
<feature type="transmembrane region" description="Helical" evidence="1">
    <location>
        <begin position="170"/>
        <end position="189"/>
    </location>
</feature>
<feature type="transmembrane region" description="Helical" evidence="1">
    <location>
        <begin position="262"/>
        <end position="285"/>
    </location>
</feature>
<keyword evidence="1" id="KW-1133">Transmembrane helix</keyword>
<feature type="transmembrane region" description="Helical" evidence="1">
    <location>
        <begin position="195"/>
        <end position="212"/>
    </location>
</feature>
<evidence type="ECO:0000313" key="3">
    <source>
        <dbReference type="Proteomes" id="UP000183947"/>
    </source>
</evidence>
<feature type="transmembrane region" description="Helical" evidence="1">
    <location>
        <begin position="145"/>
        <end position="163"/>
    </location>
</feature>
<feature type="transmembrane region" description="Helical" evidence="1">
    <location>
        <begin position="80"/>
        <end position="100"/>
    </location>
</feature>
<dbReference type="Proteomes" id="UP000183947">
    <property type="component" value="Unassembled WGS sequence"/>
</dbReference>
<dbReference type="RefSeq" id="WP_073280714.1">
    <property type="nucleotide sequence ID" value="NZ_FRAS01000001.1"/>
</dbReference>